<comment type="caution">
    <text evidence="2">The sequence shown here is derived from an EMBL/GenBank/DDBJ whole genome shotgun (WGS) entry which is preliminary data.</text>
</comment>
<dbReference type="EMBL" id="DTMM01000161">
    <property type="protein sequence ID" value="HFT93822.1"/>
    <property type="molecule type" value="Genomic_DNA"/>
</dbReference>
<gene>
    <name evidence="2" type="ORF">ENX03_07820</name>
</gene>
<proteinExistence type="predicted"/>
<evidence type="ECO:0000313" key="2">
    <source>
        <dbReference type="EMBL" id="HFT93822.1"/>
    </source>
</evidence>
<evidence type="ECO:0008006" key="3">
    <source>
        <dbReference type="Google" id="ProtNLM"/>
    </source>
</evidence>
<evidence type="ECO:0000256" key="1">
    <source>
        <dbReference type="SAM" id="MobiDB-lite"/>
    </source>
</evidence>
<sequence>MEKKLIPSRLQMRKRGKDMAGRIVAGGGILALFFLGGCATSPDRTVSNHHVLLDDRSTRFYVRTIPVPHDENDLIIVRNVVLDTVHHISFPEFLRQVQPHSVKAHYYLMDYSRSIVEAPGSEADGEWKHPLFGNPYRYRYRGTIVVLRSEWQAEKARQRKKLEEAIRKEKKKQQVENRLTEGMTPLSIGPDGGKILQEDSRDLTEVLPSGAYIVHPAAELIKRGYRFQDGQWEGPPPQSSQ</sequence>
<reference evidence="2" key="1">
    <citation type="journal article" date="2020" name="mSystems">
        <title>Genome- and Community-Level Interaction Insights into Carbon Utilization and Element Cycling Functions of Hydrothermarchaeota in Hydrothermal Sediment.</title>
        <authorList>
            <person name="Zhou Z."/>
            <person name="Liu Y."/>
            <person name="Xu W."/>
            <person name="Pan J."/>
            <person name="Luo Z.H."/>
            <person name="Li M."/>
        </authorList>
    </citation>
    <scope>NUCLEOTIDE SEQUENCE [LARGE SCALE GENOMIC DNA]</scope>
    <source>
        <strain evidence="2">SpSt-902</strain>
    </source>
</reference>
<organism evidence="2">
    <name type="scientific">Leptospirillum ferriphilum</name>
    <dbReference type="NCBI Taxonomy" id="178606"/>
    <lineage>
        <taxon>Bacteria</taxon>
        <taxon>Pseudomonadati</taxon>
        <taxon>Nitrospirota</taxon>
        <taxon>Nitrospiria</taxon>
        <taxon>Nitrospirales</taxon>
        <taxon>Nitrospiraceae</taxon>
        <taxon>Leptospirillum</taxon>
    </lineage>
</organism>
<dbReference type="AlphaFoldDB" id="A0A7C3LT25"/>
<name>A0A7C3LT25_9BACT</name>
<feature type="region of interest" description="Disordered" evidence="1">
    <location>
        <begin position="165"/>
        <end position="192"/>
    </location>
</feature>
<protein>
    <recommendedName>
        <fullName evidence="3">Lipoprotein</fullName>
    </recommendedName>
</protein>
<feature type="compositionally biased region" description="Basic and acidic residues" evidence="1">
    <location>
        <begin position="165"/>
        <end position="179"/>
    </location>
</feature>
<accession>A0A7C3LT25</accession>